<keyword evidence="1" id="KW-1133">Transmembrane helix</keyword>
<accession>A0A7V7FYV4</accession>
<sequence>MRQFLFPRRPLSRGTLLVSHCLLQVALLGAAAFWLLPRSPWFDTTGWATAWPTLALGVGLWLAVALGLRLLVELCLLPHHLEARVGFTPRDVVTRSFERRPAVHGTEAAWTSEARPLETEPSVLGNARIMRPAQPLKPQGTGG</sequence>
<comment type="caution">
    <text evidence="2">The sequence shown here is derived from an EMBL/GenBank/DDBJ whole genome shotgun (WGS) entry which is preliminary data.</text>
</comment>
<reference evidence="2 3" key="1">
    <citation type="submission" date="2019-08" db="EMBL/GenBank/DDBJ databases">
        <title>Bioinformatics analysis of the strain L3 and L5.</title>
        <authorList>
            <person name="Li X."/>
        </authorList>
    </citation>
    <scope>NUCLEOTIDE SEQUENCE [LARGE SCALE GENOMIC DNA]</scope>
    <source>
        <strain evidence="2 3">L5</strain>
    </source>
</reference>
<evidence type="ECO:0000313" key="3">
    <source>
        <dbReference type="Proteomes" id="UP000486760"/>
    </source>
</evidence>
<feature type="transmembrane region" description="Helical" evidence="1">
    <location>
        <begin position="48"/>
        <end position="72"/>
    </location>
</feature>
<proteinExistence type="predicted"/>
<feature type="transmembrane region" description="Helical" evidence="1">
    <location>
        <begin position="16"/>
        <end position="36"/>
    </location>
</feature>
<dbReference type="Proteomes" id="UP000486760">
    <property type="component" value="Unassembled WGS sequence"/>
</dbReference>
<evidence type="ECO:0000313" key="2">
    <source>
        <dbReference type="EMBL" id="KAA0010810.1"/>
    </source>
</evidence>
<dbReference type="EMBL" id="VTPY01000006">
    <property type="protein sequence ID" value="KAA0010810.1"/>
    <property type="molecule type" value="Genomic_DNA"/>
</dbReference>
<gene>
    <name evidence="2" type="ORF">F0A17_16500</name>
</gene>
<organism evidence="2 3">
    <name type="scientific">Billgrantia pellis</name>
    <dbReference type="NCBI Taxonomy" id="2606936"/>
    <lineage>
        <taxon>Bacteria</taxon>
        <taxon>Pseudomonadati</taxon>
        <taxon>Pseudomonadota</taxon>
        <taxon>Gammaproteobacteria</taxon>
        <taxon>Oceanospirillales</taxon>
        <taxon>Halomonadaceae</taxon>
        <taxon>Billgrantia</taxon>
    </lineage>
</organism>
<keyword evidence="1" id="KW-0812">Transmembrane</keyword>
<name>A0A7V7FYV4_9GAMM</name>
<dbReference type="AlphaFoldDB" id="A0A7V7FYV4"/>
<keyword evidence="3" id="KW-1185">Reference proteome</keyword>
<keyword evidence="1" id="KW-0472">Membrane</keyword>
<dbReference type="RefSeq" id="WP_149329447.1">
    <property type="nucleotide sequence ID" value="NZ_VTPY01000006.1"/>
</dbReference>
<protein>
    <submittedName>
        <fullName evidence="2">Uncharacterized protein</fullName>
    </submittedName>
</protein>
<evidence type="ECO:0000256" key="1">
    <source>
        <dbReference type="SAM" id="Phobius"/>
    </source>
</evidence>